<sequence>MVWYGIVWLERSLQTTDKVSAIKLLTDLSENELEKILAN</sequence>
<protein>
    <submittedName>
        <fullName evidence="1">Phosphinothricin N-acetyltransferase</fullName>
    </submittedName>
</protein>
<dbReference type="PATRIC" id="fig|1360.105.peg.2311"/>
<dbReference type="AlphaFoldDB" id="A0A0V8CYW0"/>
<comment type="caution">
    <text evidence="1">The sequence shown here is derived from an EMBL/GenBank/DDBJ whole genome shotgun (WGS) entry which is preliminary data.</text>
</comment>
<keyword evidence="1" id="KW-0808">Transferase</keyword>
<accession>A0A0V8CYW0</accession>
<dbReference type="Proteomes" id="UP000053058">
    <property type="component" value="Unassembled WGS sequence"/>
</dbReference>
<name>A0A0V8CYW0_LACLL</name>
<evidence type="ECO:0000313" key="1">
    <source>
        <dbReference type="EMBL" id="KSU06483.1"/>
    </source>
</evidence>
<dbReference type="GO" id="GO:0016740">
    <property type="term" value="F:transferase activity"/>
    <property type="evidence" value="ECO:0007669"/>
    <property type="project" value="UniProtKB-KW"/>
</dbReference>
<gene>
    <name evidence="1" type="ORF">KF282_1074</name>
</gene>
<proteinExistence type="predicted"/>
<reference evidence="2" key="1">
    <citation type="submission" date="2015-10" db="EMBL/GenBank/DDBJ databases">
        <title>Draft Genome Sequences of 11 Lactococcus lactis subspecies cremoris strains.</title>
        <authorList>
            <person name="Wels M."/>
            <person name="Backus L."/>
            <person name="Boekhorst J."/>
            <person name="Dijkstra A."/>
            <person name="Beerthuizen M."/>
            <person name="Kelly W."/>
            <person name="Siezen R."/>
            <person name="Bachmann H."/>
            <person name="Van Hijum S."/>
        </authorList>
    </citation>
    <scope>NUCLEOTIDE SEQUENCE [LARGE SCALE GENOMIC DNA]</scope>
    <source>
        <strain evidence="2">KF282</strain>
    </source>
</reference>
<organism evidence="1 2">
    <name type="scientific">Lactococcus lactis subsp. lactis</name>
    <name type="common">Streptococcus lactis</name>
    <dbReference type="NCBI Taxonomy" id="1360"/>
    <lineage>
        <taxon>Bacteria</taxon>
        <taxon>Bacillati</taxon>
        <taxon>Bacillota</taxon>
        <taxon>Bacilli</taxon>
        <taxon>Lactobacillales</taxon>
        <taxon>Streptococcaceae</taxon>
        <taxon>Lactococcus</taxon>
    </lineage>
</organism>
<dbReference type="EMBL" id="LKLN01000030">
    <property type="protein sequence ID" value="KSU06483.1"/>
    <property type="molecule type" value="Genomic_DNA"/>
</dbReference>
<evidence type="ECO:0000313" key="2">
    <source>
        <dbReference type="Proteomes" id="UP000053058"/>
    </source>
</evidence>